<dbReference type="PROSITE" id="PS51499">
    <property type="entry name" value="APO"/>
    <property type="match status" value="2"/>
</dbReference>
<dbReference type="AlphaFoldDB" id="A0ABD3DV47"/>
<dbReference type="PANTHER" id="PTHR10388">
    <property type="entry name" value="EUKARYOTIC TRANSLATION INITIATION FACTOR SUI1"/>
    <property type="match status" value="1"/>
</dbReference>
<proteinExistence type="predicted"/>
<dbReference type="Pfam" id="PF05634">
    <property type="entry name" value="APO_RNA-bind"/>
    <property type="match status" value="2"/>
</dbReference>
<feature type="domain" description="APO" evidence="1">
    <location>
        <begin position="119"/>
        <end position="201"/>
    </location>
</feature>
<comment type="caution">
    <text evidence="2">The sequence shown here is derived from an EMBL/GenBank/DDBJ whole genome shotgun (WGS) entry which is preliminary data.</text>
</comment>
<evidence type="ECO:0000259" key="1">
    <source>
        <dbReference type="PROSITE" id="PS51499"/>
    </source>
</evidence>
<organism evidence="2 3">
    <name type="scientific">Castilleja foliolosa</name>
    <dbReference type="NCBI Taxonomy" id="1961234"/>
    <lineage>
        <taxon>Eukaryota</taxon>
        <taxon>Viridiplantae</taxon>
        <taxon>Streptophyta</taxon>
        <taxon>Embryophyta</taxon>
        <taxon>Tracheophyta</taxon>
        <taxon>Spermatophyta</taxon>
        <taxon>Magnoliopsida</taxon>
        <taxon>eudicotyledons</taxon>
        <taxon>Gunneridae</taxon>
        <taxon>Pentapetalae</taxon>
        <taxon>asterids</taxon>
        <taxon>lamiids</taxon>
        <taxon>Lamiales</taxon>
        <taxon>Orobanchaceae</taxon>
        <taxon>Pedicularideae</taxon>
        <taxon>Castillejinae</taxon>
        <taxon>Castilleja</taxon>
    </lineage>
</organism>
<keyword evidence="3" id="KW-1185">Reference proteome</keyword>
<accession>A0ABD3DV47</accession>
<dbReference type="Proteomes" id="UP001632038">
    <property type="component" value="Unassembled WGS sequence"/>
</dbReference>
<feature type="domain" description="APO" evidence="1">
    <location>
        <begin position="291"/>
        <end position="377"/>
    </location>
</feature>
<reference evidence="3" key="1">
    <citation type="journal article" date="2024" name="IScience">
        <title>Strigolactones Initiate the Formation of Haustorium-like Structures in Castilleja.</title>
        <authorList>
            <person name="Buerger M."/>
            <person name="Peterson D."/>
            <person name="Chory J."/>
        </authorList>
    </citation>
    <scope>NUCLEOTIDE SEQUENCE [LARGE SCALE GENOMIC DNA]</scope>
</reference>
<protein>
    <recommendedName>
        <fullName evidence="1">APO domain-containing protein</fullName>
    </recommendedName>
</protein>
<sequence length="399" mass="45769">MFIKRSRTLIHNHRDYLTAAVQVKNRAFALYSTGSGYSELPKKLKSSERKPWVTDINEIKRKARLENQERSVVREATLKAPENGLLVKELIPVAHDVFAARARLLSCVSRVSRDIPIFVCSICGDVHVGDPPHKIRTCNANGKQKEHTWERGGPNHVFPVVDSFHLYDRLGRAVSHNERLEVDRIPAIVELCIQAGVDIQQYPTRRRDFPIYRVAGRIIDFEKKFPKYEFSGKNIKPFGFWEMDKRPSEDQESSLDLPYDDLKGYAELGMEALENMRLGVNKLMQKYAVHTCGYCSEVQVGPKGHRVRQCQAFKHQMRDGQHAWQQATFDDLVPPVYVWHVADKQRNPLLVNDLKRYYGMLPALVELFAQGGAQIGESYRGVMREDVVVPTLDEEKLVV</sequence>
<evidence type="ECO:0000313" key="2">
    <source>
        <dbReference type="EMBL" id="KAL3644769.1"/>
    </source>
</evidence>
<dbReference type="InterPro" id="IPR023342">
    <property type="entry name" value="APO_dom"/>
</dbReference>
<dbReference type="EMBL" id="JAVIJP010000013">
    <property type="protein sequence ID" value="KAL3644769.1"/>
    <property type="molecule type" value="Genomic_DNA"/>
</dbReference>
<gene>
    <name evidence="2" type="ORF">CASFOL_009949</name>
</gene>
<evidence type="ECO:0000313" key="3">
    <source>
        <dbReference type="Proteomes" id="UP001632038"/>
    </source>
</evidence>
<name>A0ABD3DV47_9LAMI</name>